<evidence type="ECO:0000256" key="4">
    <source>
        <dbReference type="ARBA" id="ARBA00023242"/>
    </source>
</evidence>
<dbReference type="SMART" id="SM00906">
    <property type="entry name" value="Fungal_trans"/>
    <property type="match status" value="1"/>
</dbReference>
<evidence type="ECO:0000256" key="3">
    <source>
        <dbReference type="ARBA" id="ARBA00023163"/>
    </source>
</evidence>
<dbReference type="AlphaFoldDB" id="A0A3R7HSZ1"/>
<dbReference type="Pfam" id="PF04082">
    <property type="entry name" value="Fungal_trans"/>
    <property type="match status" value="1"/>
</dbReference>
<dbReference type="GO" id="GO:0005634">
    <property type="term" value="C:nucleus"/>
    <property type="evidence" value="ECO:0007669"/>
    <property type="project" value="UniProtKB-SubCell"/>
</dbReference>
<name>A0A3R7HSZ1_9EURO</name>
<proteinExistence type="predicted"/>
<feature type="region of interest" description="Disordered" evidence="5">
    <location>
        <begin position="560"/>
        <end position="580"/>
    </location>
</feature>
<evidence type="ECO:0000256" key="1">
    <source>
        <dbReference type="ARBA" id="ARBA00004123"/>
    </source>
</evidence>
<protein>
    <recommendedName>
        <fullName evidence="6">Xylanolytic transcriptional activator regulatory domain-containing protein</fullName>
    </recommendedName>
</protein>
<dbReference type="OrthoDB" id="4934715at2759"/>
<dbReference type="GO" id="GO:0006351">
    <property type="term" value="P:DNA-templated transcription"/>
    <property type="evidence" value="ECO:0007669"/>
    <property type="project" value="InterPro"/>
</dbReference>
<dbReference type="PANTHER" id="PTHR31001:SF74">
    <property type="entry name" value="ZN(II)2CYS6 TRANSCRIPTION FACTOR (EUROFUNG)"/>
    <property type="match status" value="1"/>
</dbReference>
<reference evidence="7 8" key="1">
    <citation type="submission" date="2018-08" db="EMBL/GenBank/DDBJ databases">
        <title>Draft genome sequences of two Aspergillus turcosus clinical strains isolated from bronchoalveolar lavage fluid: one azole-susceptible and the other azole-resistant.</title>
        <authorList>
            <person name="Parent-Michaud M."/>
            <person name="Dufresne P.J."/>
            <person name="Fournier E."/>
            <person name="Martineau C."/>
            <person name="Moreira S."/>
            <person name="Perkins V."/>
            <person name="De Repentigny L."/>
            <person name="Dufresne S.F."/>
        </authorList>
    </citation>
    <scope>NUCLEOTIDE SEQUENCE [LARGE SCALE GENOMIC DNA]</scope>
    <source>
        <strain evidence="7">HMR AF 1038</strain>
    </source>
</reference>
<dbReference type="GO" id="GO:0008270">
    <property type="term" value="F:zinc ion binding"/>
    <property type="evidence" value="ECO:0007669"/>
    <property type="project" value="InterPro"/>
</dbReference>
<evidence type="ECO:0000259" key="6">
    <source>
        <dbReference type="SMART" id="SM00906"/>
    </source>
</evidence>
<keyword evidence="8" id="KW-1185">Reference proteome</keyword>
<evidence type="ECO:0000313" key="8">
    <source>
        <dbReference type="Proteomes" id="UP000215289"/>
    </source>
</evidence>
<sequence length="653" mass="73919">MHDRIAQLENLVLSLKDGEGNSRALHSSLVAQANHSADASQLPMSFGRISLENEETNYVEGSHWTAILDGIAELKDFFDDSDVPQTAETNTSCLGMEWDLQTRRPALIFGHGQHLSRDEILASLPPRPEVDRLLASYFNSKNINSLIIHGPTFLEEYDRFWECPAKASTMWIGLLFSMICLAAIHQQLERPASDQPASVPQNSEQLHGMEVYRNRVVQCLALADYTKCVPYTIETLLHYMAIEYLNVTDSPTSVWILLGITVQIAFRMGYHRDGSHSSHLSPFQAEMRRRGWAIIFQLDSAAAGQYGLPRMINASKVDTAEPRDVSDDALSPEMTELPPPRTDPSPSSIQFLVMKNRLMSTFNLIIDLVSSPKQVVSYAEVMKLDRLLSDQFTSMPAALRMRSMSRQLTDTSDVILNRVFLALSFYKSRCILHREYMLAGRSDPRYLYSRRSCINAALEIQHIQSSLHEESQPGRRLHNDRWKYSALVKHIFLLATTILCVDLDYSLRHGNHESEIGDEFSDRIVQSLTNSYDIWLQSSEKSRESQKVTEMLRILLGKVRTRDEPSRTGSSIDSAPFSTGPSPLLYDQSSYATFSTDPPSFVNSPSFSNQLHQSTGVVDYLDKGVWVDYDWTGTSLMDDIIQQSHNWTGFNVR</sequence>
<gene>
    <name evidence="7" type="ORF">CFD26_101801</name>
</gene>
<comment type="caution">
    <text evidence="7">The sequence shown here is derived from an EMBL/GenBank/DDBJ whole genome shotgun (WGS) entry which is preliminary data.</text>
</comment>
<feature type="domain" description="Xylanolytic transcriptional activator regulatory" evidence="6">
    <location>
        <begin position="254"/>
        <end position="328"/>
    </location>
</feature>
<keyword evidence="2" id="KW-0805">Transcription regulation</keyword>
<dbReference type="InterPro" id="IPR050613">
    <property type="entry name" value="Sec_Metabolite_Reg"/>
</dbReference>
<evidence type="ECO:0000256" key="2">
    <source>
        <dbReference type="ARBA" id="ARBA00023015"/>
    </source>
</evidence>
<feature type="compositionally biased region" description="Polar residues" evidence="5">
    <location>
        <begin position="567"/>
        <end position="580"/>
    </location>
</feature>
<evidence type="ECO:0000256" key="5">
    <source>
        <dbReference type="SAM" id="MobiDB-lite"/>
    </source>
</evidence>
<dbReference type="PANTHER" id="PTHR31001">
    <property type="entry name" value="UNCHARACTERIZED TRANSCRIPTIONAL REGULATORY PROTEIN"/>
    <property type="match status" value="1"/>
</dbReference>
<dbReference type="GO" id="GO:0003677">
    <property type="term" value="F:DNA binding"/>
    <property type="evidence" value="ECO:0007669"/>
    <property type="project" value="InterPro"/>
</dbReference>
<organism evidence="7 8">
    <name type="scientific">Aspergillus turcosus</name>
    <dbReference type="NCBI Taxonomy" id="1245748"/>
    <lineage>
        <taxon>Eukaryota</taxon>
        <taxon>Fungi</taxon>
        <taxon>Dikarya</taxon>
        <taxon>Ascomycota</taxon>
        <taxon>Pezizomycotina</taxon>
        <taxon>Eurotiomycetes</taxon>
        <taxon>Eurotiomycetidae</taxon>
        <taxon>Eurotiales</taxon>
        <taxon>Aspergillaceae</taxon>
        <taxon>Aspergillus</taxon>
        <taxon>Aspergillus subgen. Fumigati</taxon>
    </lineage>
</organism>
<evidence type="ECO:0000313" key="7">
    <source>
        <dbReference type="EMBL" id="RLL95976.1"/>
    </source>
</evidence>
<dbReference type="EMBL" id="NIDN02000129">
    <property type="protein sequence ID" value="RLL95976.1"/>
    <property type="molecule type" value="Genomic_DNA"/>
</dbReference>
<comment type="subcellular location">
    <subcellularLocation>
        <location evidence="1">Nucleus</location>
    </subcellularLocation>
</comment>
<keyword evidence="3" id="KW-0804">Transcription</keyword>
<dbReference type="CDD" id="cd12148">
    <property type="entry name" value="fungal_TF_MHR"/>
    <property type="match status" value="1"/>
</dbReference>
<feature type="region of interest" description="Disordered" evidence="5">
    <location>
        <begin position="317"/>
        <end position="346"/>
    </location>
</feature>
<keyword evidence="4" id="KW-0539">Nucleus</keyword>
<accession>A0A3R7HSZ1</accession>
<dbReference type="InterPro" id="IPR007219">
    <property type="entry name" value="XnlR_reg_dom"/>
</dbReference>
<dbReference type="Proteomes" id="UP000215289">
    <property type="component" value="Unassembled WGS sequence"/>
</dbReference>